<organism evidence="2 3">
    <name type="scientific">Pullulanibacillus pueri</name>
    <dbReference type="NCBI Taxonomy" id="1437324"/>
    <lineage>
        <taxon>Bacteria</taxon>
        <taxon>Bacillati</taxon>
        <taxon>Bacillota</taxon>
        <taxon>Bacilli</taxon>
        <taxon>Bacillales</taxon>
        <taxon>Sporolactobacillaceae</taxon>
        <taxon>Pullulanibacillus</taxon>
    </lineage>
</organism>
<name>A0A8J3ELC5_9BACL</name>
<feature type="compositionally biased region" description="Basic and acidic residues" evidence="1">
    <location>
        <begin position="1"/>
        <end position="16"/>
    </location>
</feature>
<reference evidence="2" key="1">
    <citation type="journal article" date="2014" name="Int. J. Syst. Evol. Microbiol.">
        <title>Complete genome sequence of Corynebacterium casei LMG S-19264T (=DSM 44701T), isolated from a smear-ripened cheese.</title>
        <authorList>
            <consortium name="US DOE Joint Genome Institute (JGI-PGF)"/>
            <person name="Walter F."/>
            <person name="Albersmeier A."/>
            <person name="Kalinowski J."/>
            <person name="Ruckert C."/>
        </authorList>
    </citation>
    <scope>NUCLEOTIDE SEQUENCE</scope>
    <source>
        <strain evidence="2">CGMCC 1.12777</strain>
    </source>
</reference>
<dbReference type="Proteomes" id="UP000656813">
    <property type="component" value="Unassembled WGS sequence"/>
</dbReference>
<reference evidence="2" key="2">
    <citation type="submission" date="2020-09" db="EMBL/GenBank/DDBJ databases">
        <authorList>
            <person name="Sun Q."/>
            <person name="Zhou Y."/>
        </authorList>
    </citation>
    <scope>NUCLEOTIDE SEQUENCE</scope>
    <source>
        <strain evidence="2">CGMCC 1.12777</strain>
    </source>
</reference>
<comment type="caution">
    <text evidence="2">The sequence shown here is derived from an EMBL/GenBank/DDBJ whole genome shotgun (WGS) entry which is preliminary data.</text>
</comment>
<dbReference type="RefSeq" id="WP_188496356.1">
    <property type="nucleotide sequence ID" value="NZ_BMFV01000005.1"/>
</dbReference>
<gene>
    <name evidence="2" type="ORF">GCM10007096_10650</name>
</gene>
<proteinExistence type="predicted"/>
<accession>A0A8J3ELC5</accession>
<protein>
    <recommendedName>
        <fullName evidence="4">2-keto-3-deoxygluconate kinase</fullName>
    </recommendedName>
</protein>
<sequence length="105" mass="12373">MKDLANHRKDHREGGCKGKHHRGAQTFRRGRALEFLERLNVKYNTLRQQLESTEFQEIKQVILGELKAIEMVIEEYTKHFELHEREGNEQVSNQKKRLADDGDGE</sequence>
<feature type="region of interest" description="Disordered" evidence="1">
    <location>
        <begin position="84"/>
        <end position="105"/>
    </location>
</feature>
<feature type="region of interest" description="Disordered" evidence="1">
    <location>
        <begin position="1"/>
        <end position="24"/>
    </location>
</feature>
<dbReference type="AlphaFoldDB" id="A0A8J3ELC5"/>
<evidence type="ECO:0000313" key="2">
    <source>
        <dbReference type="EMBL" id="GGH77967.1"/>
    </source>
</evidence>
<dbReference type="EMBL" id="BMFV01000005">
    <property type="protein sequence ID" value="GGH77967.1"/>
    <property type="molecule type" value="Genomic_DNA"/>
</dbReference>
<evidence type="ECO:0008006" key="4">
    <source>
        <dbReference type="Google" id="ProtNLM"/>
    </source>
</evidence>
<keyword evidence="3" id="KW-1185">Reference proteome</keyword>
<evidence type="ECO:0000256" key="1">
    <source>
        <dbReference type="SAM" id="MobiDB-lite"/>
    </source>
</evidence>
<evidence type="ECO:0000313" key="3">
    <source>
        <dbReference type="Proteomes" id="UP000656813"/>
    </source>
</evidence>